<dbReference type="Pfam" id="PF01590">
    <property type="entry name" value="GAF"/>
    <property type="match status" value="1"/>
</dbReference>
<sequence>MAALVAVQNRGVAQMVEPAVAHGEDPRSYARLLAEVYDATMAGERPPARPREVIGDSWERVRAAGLLPDDDAAPAVNAAEVARLRRASGLASVIDDLEGGLAPIIDGGSSIMVVSDAEGRLLWRTGAPRVLRQADALGFVEGAAWGENDVGTNAIGTALAARGAVQTFSAEHFARNQHPWTCSAAPIRDRRTGALLGVVDVSGPAHTVHPTTLALVAAVAGLAEARLRESHQAGLEQLRTVAAPLLAGITGPGLVVDTHGWVAAVGRLGHRARVTLPAVMEGSHLWLPELGECTVEPLPGGWLLRPVATDSLAERTRVTVDVRADRTPEVSVLGAAGQWRHQLSPRHAQILELLADGAGHTASQLASSLFGDGSRVVTVRAEISRLRRVLSGLIAAQPYRFADGVCVELLR</sequence>
<evidence type="ECO:0000259" key="1">
    <source>
        <dbReference type="Pfam" id="PF01590"/>
    </source>
</evidence>
<evidence type="ECO:0000313" key="2">
    <source>
        <dbReference type="EMBL" id="ADG79012.1"/>
    </source>
</evidence>
<dbReference type="InterPro" id="IPR029016">
    <property type="entry name" value="GAF-like_dom_sf"/>
</dbReference>
<keyword evidence="3" id="KW-1185">Reference proteome</keyword>
<dbReference type="KEGG" id="tpr:Tpau_2406"/>
<reference evidence="2 3" key="2">
    <citation type="journal article" date="2011" name="Stand. Genomic Sci.">
        <title>Complete genome sequence of Tsukamurella paurometabola type strain (no. 33).</title>
        <authorList>
            <person name="Munk A.C."/>
            <person name="Lapidus A."/>
            <person name="Lucas S."/>
            <person name="Nolan M."/>
            <person name="Tice H."/>
            <person name="Cheng J.F."/>
            <person name="Del Rio T.G."/>
            <person name="Goodwin L."/>
            <person name="Pitluck S."/>
            <person name="Liolios K."/>
            <person name="Huntemann M."/>
            <person name="Ivanova N."/>
            <person name="Mavromatis K."/>
            <person name="Mikhailova N."/>
            <person name="Pati A."/>
            <person name="Chen A."/>
            <person name="Palaniappan K."/>
            <person name="Tapia R."/>
            <person name="Han C."/>
            <person name="Land M."/>
            <person name="Hauser L."/>
            <person name="Chang Y.J."/>
            <person name="Jeffries C.D."/>
            <person name="Brettin T."/>
            <person name="Yasawong M."/>
            <person name="Brambilla E.M."/>
            <person name="Rohde M."/>
            <person name="Sikorski J."/>
            <person name="Goker M."/>
            <person name="Detter J.C."/>
            <person name="Woyke T."/>
            <person name="Bristow J."/>
            <person name="Eisen J.A."/>
            <person name="Markowitz V."/>
            <person name="Hugenholtz P."/>
            <person name="Kyrpides N.C."/>
            <person name="Klenk H.P."/>
        </authorList>
    </citation>
    <scope>NUCLEOTIDE SEQUENCE [LARGE SCALE GENOMIC DNA]</scope>
    <source>
        <strain evidence="3">ATCC 8368 / DSM 20162 / CCUG 35730 / CIP 100753 / JCM 10117 / KCTC 9821 / NBRC 16120 / NCIMB 702349 / NCTC 13040</strain>
    </source>
</reference>
<dbReference type="eggNOG" id="COG3284">
    <property type="taxonomic scope" value="Bacteria"/>
</dbReference>
<organism evidence="2 3">
    <name type="scientific">Tsukamurella paurometabola (strain ATCC 8368 / DSM 20162 / CCUG 35730 / CIP 100753 / JCM 10117 / KCTC 9821 / NBRC 16120 / NCIMB 702349 / NCTC 13040)</name>
    <name type="common">Corynebacterium paurometabolum</name>
    <dbReference type="NCBI Taxonomy" id="521096"/>
    <lineage>
        <taxon>Bacteria</taxon>
        <taxon>Bacillati</taxon>
        <taxon>Actinomycetota</taxon>
        <taxon>Actinomycetes</taxon>
        <taxon>Mycobacteriales</taxon>
        <taxon>Tsukamurellaceae</taxon>
        <taxon>Tsukamurella</taxon>
    </lineage>
</organism>
<accession>D5UR23</accession>
<dbReference type="Gene3D" id="3.30.450.40">
    <property type="match status" value="1"/>
</dbReference>
<evidence type="ECO:0000313" key="3">
    <source>
        <dbReference type="Proteomes" id="UP000001213"/>
    </source>
</evidence>
<gene>
    <name evidence="2" type="ordered locus">Tpau_2406</name>
</gene>
<dbReference type="Proteomes" id="UP000001213">
    <property type="component" value="Chromosome"/>
</dbReference>
<dbReference type="STRING" id="521096.Tpau_2406"/>
<dbReference type="EMBL" id="CP001966">
    <property type="protein sequence ID" value="ADG79012.1"/>
    <property type="molecule type" value="Genomic_DNA"/>
</dbReference>
<feature type="domain" description="GAF" evidence="1">
    <location>
        <begin position="124"/>
        <end position="226"/>
    </location>
</feature>
<dbReference type="InterPro" id="IPR003018">
    <property type="entry name" value="GAF"/>
</dbReference>
<dbReference type="HOGENOM" id="CLU_037518_0_0_11"/>
<protein>
    <submittedName>
        <fullName evidence="2">Putative phytochrome sensor protein</fullName>
    </submittedName>
</protein>
<reference evidence="3" key="1">
    <citation type="submission" date="2010-03" db="EMBL/GenBank/DDBJ databases">
        <title>The complete chromosome of Tsukamurella paurometabola DSM 20162.</title>
        <authorList>
            <consortium name="US DOE Joint Genome Institute (JGI-PGF)"/>
            <person name="Lucas S."/>
            <person name="Copeland A."/>
            <person name="Lapidus A."/>
            <person name="Glavina del Rio T."/>
            <person name="Dalin E."/>
            <person name="Tice H."/>
            <person name="Bruce D."/>
            <person name="Goodwin L."/>
            <person name="Pitluck S."/>
            <person name="Kyrpides N."/>
            <person name="Mavromatis K."/>
            <person name="Ivanova N."/>
            <person name="Mikhailova N."/>
            <person name="Munk A.C."/>
            <person name="Brettin T."/>
            <person name="Detter J.C."/>
            <person name="Tapia R."/>
            <person name="Han C."/>
            <person name="Larimer F."/>
            <person name="Land M."/>
            <person name="Hauser L."/>
            <person name="Markowitz V."/>
            <person name="Cheng J.-F."/>
            <person name="Hugenholtz P."/>
            <person name="Woyke T."/>
            <person name="Wu D."/>
            <person name="Jando M."/>
            <person name="Brambilla E."/>
            <person name="Klenk H.-P."/>
            <person name="Eisen J.A."/>
        </authorList>
    </citation>
    <scope>NUCLEOTIDE SEQUENCE [LARGE SCALE GENOMIC DNA]</scope>
    <source>
        <strain evidence="3">ATCC 8368 / DSM 20162 / CCUG 35730 / CIP 100753 / JCM 10117 / KCTC 9821 / NBRC 16120 / NCIMB 702349 / NCTC 13040</strain>
    </source>
</reference>
<proteinExistence type="predicted"/>
<name>D5UR23_TSUPD</name>
<dbReference type="AlphaFoldDB" id="D5UR23"/>